<feature type="transmembrane region" description="Helical" evidence="6">
    <location>
        <begin position="347"/>
        <end position="370"/>
    </location>
</feature>
<feature type="transmembrane region" description="Helical" evidence="6">
    <location>
        <begin position="261"/>
        <end position="283"/>
    </location>
</feature>
<dbReference type="RefSeq" id="XP_066830758.1">
    <property type="nucleotide sequence ID" value="XM_066973973.1"/>
</dbReference>
<feature type="transmembrane region" description="Helical" evidence="6">
    <location>
        <begin position="48"/>
        <end position="66"/>
    </location>
</feature>
<organism evidence="8 9">
    <name type="scientific">Lodderomyces beijingensis</name>
    <dbReference type="NCBI Taxonomy" id="1775926"/>
    <lineage>
        <taxon>Eukaryota</taxon>
        <taxon>Fungi</taxon>
        <taxon>Dikarya</taxon>
        <taxon>Ascomycota</taxon>
        <taxon>Saccharomycotina</taxon>
        <taxon>Pichiomycetes</taxon>
        <taxon>Debaryomycetaceae</taxon>
        <taxon>Candida/Lodderomyces clade</taxon>
        <taxon>Lodderomyces</taxon>
    </lineage>
</organism>
<feature type="transmembrane region" description="Helical" evidence="6">
    <location>
        <begin position="187"/>
        <end position="209"/>
    </location>
</feature>
<feature type="transmembrane region" description="Helical" evidence="6">
    <location>
        <begin position="120"/>
        <end position="140"/>
    </location>
</feature>
<feature type="compositionally biased region" description="Polar residues" evidence="5">
    <location>
        <begin position="11"/>
        <end position="25"/>
    </location>
</feature>
<dbReference type="PROSITE" id="PS50850">
    <property type="entry name" value="MFS"/>
    <property type="match status" value="1"/>
</dbReference>
<dbReference type="Pfam" id="PF00083">
    <property type="entry name" value="Sugar_tr"/>
    <property type="match status" value="1"/>
</dbReference>
<feature type="transmembrane region" description="Helical" evidence="6">
    <location>
        <begin position="411"/>
        <end position="432"/>
    </location>
</feature>
<feature type="transmembrane region" description="Helical" evidence="6">
    <location>
        <begin position="376"/>
        <end position="399"/>
    </location>
</feature>
<reference evidence="8 9" key="1">
    <citation type="submission" date="2024-03" db="EMBL/GenBank/DDBJ databases">
        <authorList>
            <person name="Brejova B."/>
        </authorList>
    </citation>
    <scope>NUCLEOTIDE SEQUENCE [LARGE SCALE GENOMIC DNA]</scope>
    <source>
        <strain evidence="8 9">CBS 14171</strain>
    </source>
</reference>
<keyword evidence="9" id="KW-1185">Reference proteome</keyword>
<evidence type="ECO:0000256" key="3">
    <source>
        <dbReference type="ARBA" id="ARBA00022989"/>
    </source>
</evidence>
<feature type="transmembrane region" description="Helical" evidence="6">
    <location>
        <begin position="221"/>
        <end position="241"/>
    </location>
</feature>
<gene>
    <name evidence="8" type="ORF">LODBEIA_P38200</name>
</gene>
<evidence type="ECO:0000313" key="8">
    <source>
        <dbReference type="EMBL" id="CAK9439720.1"/>
    </source>
</evidence>
<evidence type="ECO:0000256" key="4">
    <source>
        <dbReference type="ARBA" id="ARBA00023136"/>
    </source>
</evidence>
<feature type="region of interest" description="Disordered" evidence="5">
    <location>
        <begin position="1"/>
        <end position="27"/>
    </location>
</feature>
<dbReference type="Proteomes" id="UP001497383">
    <property type="component" value="Chromosome 4"/>
</dbReference>
<dbReference type="PROSITE" id="PS00216">
    <property type="entry name" value="SUGAR_TRANSPORT_1"/>
    <property type="match status" value="1"/>
</dbReference>
<dbReference type="PANTHER" id="PTHR23508">
    <property type="entry name" value="CARBOXYLIC ACID TRANSPORTER PROTEIN HOMOLOG"/>
    <property type="match status" value="1"/>
</dbReference>
<dbReference type="InterPro" id="IPR005828">
    <property type="entry name" value="MFS_sugar_transport-like"/>
</dbReference>
<protein>
    <recommendedName>
        <fullName evidence="7">Major facilitator superfamily (MFS) profile domain-containing protein</fullName>
    </recommendedName>
</protein>
<evidence type="ECO:0000313" key="9">
    <source>
        <dbReference type="Proteomes" id="UP001497383"/>
    </source>
</evidence>
<dbReference type="PANTHER" id="PTHR23508:SF10">
    <property type="entry name" value="CARBOXYLIC ACID TRANSPORTER PROTEIN HOMOLOG"/>
    <property type="match status" value="1"/>
</dbReference>
<evidence type="ECO:0000259" key="7">
    <source>
        <dbReference type="PROSITE" id="PS50850"/>
    </source>
</evidence>
<dbReference type="InterPro" id="IPR020846">
    <property type="entry name" value="MFS_dom"/>
</dbReference>
<keyword evidence="3 6" id="KW-1133">Transmembrane helix</keyword>
<keyword evidence="2 6" id="KW-0812">Transmembrane</keyword>
<dbReference type="SUPFAM" id="SSF103473">
    <property type="entry name" value="MFS general substrate transporter"/>
    <property type="match status" value="1"/>
</dbReference>
<accession>A0ABP0ZN75</accession>
<name>A0ABP0ZN75_9ASCO</name>
<dbReference type="InterPro" id="IPR036259">
    <property type="entry name" value="MFS_trans_sf"/>
</dbReference>
<keyword evidence="4 6" id="KW-0472">Membrane</keyword>
<feature type="transmembrane region" description="Helical" evidence="6">
    <location>
        <begin position="321"/>
        <end position="340"/>
    </location>
</feature>
<evidence type="ECO:0000256" key="2">
    <source>
        <dbReference type="ARBA" id="ARBA00022692"/>
    </source>
</evidence>
<evidence type="ECO:0000256" key="1">
    <source>
        <dbReference type="ARBA" id="ARBA00004141"/>
    </source>
</evidence>
<feature type="transmembrane region" description="Helical" evidence="6">
    <location>
        <begin position="146"/>
        <end position="166"/>
    </location>
</feature>
<dbReference type="GeneID" id="92209016"/>
<dbReference type="Gene3D" id="1.20.1250.20">
    <property type="entry name" value="MFS general substrate transporter like domains"/>
    <property type="match status" value="1"/>
</dbReference>
<sequence>MSEKAAKSLEQVHSTSEPLEVSPTQDGKRHYVYHEDERKERFSQGSKAIAILSVVCAGAALVSDGYSNNVMTMLNKVYAFKYPKAYTGDMSASVSNASLVGTILGQFFVGFCCDLLSRRFCIIVGTVLIVLGFFLSAVAHGKTTQGMFWMIVVFRGVTGFGVGAEYPSSSLTASEAANEKIKRRSRAFILATNLPLSFGGPFASIVFLIVNKITKSHLNALWRTMFALGCFWPLIIFYFRIKMTDSVLFKKSAVRRPTPRFYWLSLKYYGLRLLGTCLCWFMYDFVAFSSGIYSSTIISAVVKNGGKGMAHQAYLEVLAEWQLLVGALALPGVFLGALVIDKLGRKYTMLIGFTGYIVIGLIVGCAFGPIKRKTAAFIVLYGLMASSGNFGPGNCLGLVSSESFATPIRGTFYGISAVIGKVGAVCGTKAFQKVLKIGTNSQSGVRWVFIIAACIGAAGVILTFLLIPNIRADDLLQEDIKFKNYLRNNDYHGQIGLTVEDDEQDLHSDETETDGDGEIQKLHM</sequence>
<evidence type="ECO:0000256" key="6">
    <source>
        <dbReference type="SAM" id="Phobius"/>
    </source>
</evidence>
<evidence type="ECO:0000256" key="5">
    <source>
        <dbReference type="SAM" id="MobiDB-lite"/>
    </source>
</evidence>
<dbReference type="InterPro" id="IPR005829">
    <property type="entry name" value="Sugar_transporter_CS"/>
</dbReference>
<feature type="transmembrane region" description="Helical" evidence="6">
    <location>
        <begin position="94"/>
        <end position="113"/>
    </location>
</feature>
<feature type="domain" description="Major facilitator superfamily (MFS) profile" evidence="7">
    <location>
        <begin position="53"/>
        <end position="471"/>
    </location>
</feature>
<proteinExistence type="predicted"/>
<feature type="transmembrane region" description="Helical" evidence="6">
    <location>
        <begin position="444"/>
        <end position="467"/>
    </location>
</feature>
<comment type="subcellular location">
    <subcellularLocation>
        <location evidence="1">Membrane</location>
        <topology evidence="1">Multi-pass membrane protein</topology>
    </subcellularLocation>
</comment>
<dbReference type="EMBL" id="OZ022408">
    <property type="protein sequence ID" value="CAK9439720.1"/>
    <property type="molecule type" value="Genomic_DNA"/>
</dbReference>
<feature type="region of interest" description="Disordered" evidence="5">
    <location>
        <begin position="502"/>
        <end position="524"/>
    </location>
</feature>